<dbReference type="HOGENOM" id="CLU_1481795_0_0_1"/>
<name>W9Y8I1_9EURO</name>
<comment type="caution">
    <text evidence="1">The sequence shown here is derived from an EMBL/GenBank/DDBJ whole genome shotgun (WGS) entry which is preliminary data.</text>
</comment>
<evidence type="ECO:0000313" key="1">
    <source>
        <dbReference type="EMBL" id="EXJ85546.1"/>
    </source>
</evidence>
<dbReference type="Proteomes" id="UP000019484">
    <property type="component" value="Unassembled WGS sequence"/>
</dbReference>
<dbReference type="GeneID" id="19160783"/>
<keyword evidence="2" id="KW-1185">Reference proteome</keyword>
<evidence type="ECO:0000313" key="2">
    <source>
        <dbReference type="Proteomes" id="UP000019484"/>
    </source>
</evidence>
<dbReference type="RefSeq" id="XP_007724984.1">
    <property type="nucleotide sequence ID" value="XM_007726794.1"/>
</dbReference>
<proteinExistence type="predicted"/>
<dbReference type="Gene3D" id="3.40.50.150">
    <property type="entry name" value="Vaccinia Virus protein VP39"/>
    <property type="match status" value="1"/>
</dbReference>
<reference evidence="1 2" key="1">
    <citation type="submission" date="2013-03" db="EMBL/GenBank/DDBJ databases">
        <title>The Genome Sequence of Capronia coronata CBS 617.96.</title>
        <authorList>
            <consortium name="The Broad Institute Genomics Platform"/>
            <person name="Cuomo C."/>
            <person name="de Hoog S."/>
            <person name="Gorbushina A."/>
            <person name="Walker B."/>
            <person name="Young S.K."/>
            <person name="Zeng Q."/>
            <person name="Gargeya S."/>
            <person name="Fitzgerald M."/>
            <person name="Haas B."/>
            <person name="Abouelleil A."/>
            <person name="Allen A.W."/>
            <person name="Alvarado L."/>
            <person name="Arachchi H.M."/>
            <person name="Berlin A.M."/>
            <person name="Chapman S.B."/>
            <person name="Gainer-Dewar J."/>
            <person name="Goldberg J."/>
            <person name="Griggs A."/>
            <person name="Gujja S."/>
            <person name="Hansen M."/>
            <person name="Howarth C."/>
            <person name="Imamovic A."/>
            <person name="Ireland A."/>
            <person name="Larimer J."/>
            <person name="McCowan C."/>
            <person name="Murphy C."/>
            <person name="Pearson M."/>
            <person name="Poon T.W."/>
            <person name="Priest M."/>
            <person name="Roberts A."/>
            <person name="Saif S."/>
            <person name="Shea T."/>
            <person name="Sisk P."/>
            <person name="Sykes S."/>
            <person name="Wortman J."/>
            <person name="Nusbaum C."/>
            <person name="Birren B."/>
        </authorList>
    </citation>
    <scope>NUCLEOTIDE SEQUENCE [LARGE SCALE GENOMIC DNA]</scope>
    <source>
        <strain evidence="1 2">CBS 617.96</strain>
    </source>
</reference>
<sequence length="182" mass="20669">MASKSKYLFDMIVPVFDLMFEHHRSDVAEFITAAQLQPDHVILDLGTATGVNGSPILQFDVVFLVWTLCLVDPEQRIALLHDLPELVKPGGKLVFDWQSPEREIYAIQVNYGPWYLALYPRSEYSLQENRHSVVQRVREAGWNESPNTTAHPMWQSAGYEDITQQVLAKAERLAAEGSTLAR</sequence>
<dbReference type="InterPro" id="IPR029063">
    <property type="entry name" value="SAM-dependent_MTases_sf"/>
</dbReference>
<dbReference type="SUPFAM" id="SSF53335">
    <property type="entry name" value="S-adenosyl-L-methionine-dependent methyltransferases"/>
    <property type="match status" value="1"/>
</dbReference>
<accession>W9Y8I1</accession>
<dbReference type="OrthoDB" id="4166773at2759"/>
<protein>
    <submittedName>
        <fullName evidence="1">Uncharacterized protein</fullName>
    </submittedName>
</protein>
<dbReference type="AlphaFoldDB" id="W9Y8I1"/>
<organism evidence="1 2">
    <name type="scientific">Capronia coronata CBS 617.96</name>
    <dbReference type="NCBI Taxonomy" id="1182541"/>
    <lineage>
        <taxon>Eukaryota</taxon>
        <taxon>Fungi</taxon>
        <taxon>Dikarya</taxon>
        <taxon>Ascomycota</taxon>
        <taxon>Pezizomycotina</taxon>
        <taxon>Eurotiomycetes</taxon>
        <taxon>Chaetothyriomycetidae</taxon>
        <taxon>Chaetothyriales</taxon>
        <taxon>Herpotrichiellaceae</taxon>
        <taxon>Capronia</taxon>
    </lineage>
</organism>
<dbReference type="EMBL" id="AMWN01000005">
    <property type="protein sequence ID" value="EXJ85546.1"/>
    <property type="molecule type" value="Genomic_DNA"/>
</dbReference>
<gene>
    <name evidence="1" type="ORF">A1O1_05910</name>
</gene>